<feature type="region of interest" description="Disordered" evidence="6">
    <location>
        <begin position="1"/>
        <end position="26"/>
    </location>
</feature>
<feature type="region of interest" description="Disordered" evidence="6">
    <location>
        <begin position="480"/>
        <end position="501"/>
    </location>
</feature>
<evidence type="ECO:0000256" key="2">
    <source>
        <dbReference type="ARBA" id="ARBA00022670"/>
    </source>
</evidence>
<evidence type="ECO:0000256" key="3">
    <source>
        <dbReference type="ARBA" id="ARBA00022801"/>
    </source>
</evidence>
<feature type="active site" description="Charge relay system" evidence="5">
    <location>
        <position position="309"/>
    </location>
</feature>
<keyword evidence="2 5" id="KW-0645">Protease</keyword>
<dbReference type="RefSeq" id="WP_045263602.1">
    <property type="nucleotide sequence ID" value="NZ_JYIV01000024.1"/>
</dbReference>
<dbReference type="OrthoDB" id="9768989at2"/>
<evidence type="ECO:0000313" key="9">
    <source>
        <dbReference type="Proteomes" id="UP000033725"/>
    </source>
</evidence>
<dbReference type="GO" id="GO:0004252">
    <property type="term" value="F:serine-type endopeptidase activity"/>
    <property type="evidence" value="ECO:0007669"/>
    <property type="project" value="UniProtKB-UniRule"/>
</dbReference>
<organism evidence="8 9">
    <name type="scientific">Microbacterium oxydans</name>
    <dbReference type="NCBI Taxonomy" id="82380"/>
    <lineage>
        <taxon>Bacteria</taxon>
        <taxon>Bacillati</taxon>
        <taxon>Actinomycetota</taxon>
        <taxon>Actinomycetes</taxon>
        <taxon>Micrococcales</taxon>
        <taxon>Microbacteriaceae</taxon>
        <taxon>Microbacterium</taxon>
    </lineage>
</organism>
<comment type="similarity">
    <text evidence="1 5">Belongs to the peptidase S8 family.</text>
</comment>
<sequence length="800" mass="86051">MANHLPLPTPINLTESKRRPPNPTGTEVVFNPRRQATTLRGILEGLESNLPGAFVSTSEEEDGIDASELGRIVLKITGTMAFTTSGLGSWDHKLVALGISHEKTFYALSDADSRRFFRELVDTYDADPDGFDTTASWKQALDQIANIELYDRGDRETPDLPDPGDDGVVVVDISAWPTSIATRGAEKEAKARITELVELIDSSDDDRVHVIYDDADPDRPVIRAQLGRGMLDVILDHPLVEKVRGPLQADVTVADLAGGSRPQGDVVPSGAAIGIIDDQVIDSNPWLHGVVVKSRSFPDDGSMGMPTAHATQVAGIAAWGRVADLLDGDPGRSPRPIYSARVAHSAAQGRTALAGAPTVEVAAAMRWLASEGVRIVVFAFAYPYADDDALPSDLTAVIDELARELNLVVVLSAGNLTALPEGTHWKTDYPTYLHDPSARIASPGAAALALTVGSVAHSHAPDTTASRGAVRIADIGQPAPFSRTGPTVTGRHKPEFSGHGGSWSWDQATGTLLTKDANIATTTLTAQPGGRLFSAVAGTSFAAPFVAHEVAEIATRYPDASANRLRALTALSALPPDPMPAVIHSAYGVPDASQVLESDGPRAIFVHDGTIERDTYQVISVPIPDEFAKETFDRELRVALAFDPAVRRSRRDYISGRIKVQLYRNHTLEEITQIFRQQPTVKERAAGATAFGLPDGRNAINLLPGSNSVNLDTVMCRSIRRQGGWDPDDHSYFLVLTHSSSPWTDSQKNDTPTQDYAIAVELLAHGRPQLDLHAAAEAQLTAQTEAQLRQQGRQRERGRS</sequence>
<dbReference type="EMBL" id="JYIV01000024">
    <property type="protein sequence ID" value="KJL22957.1"/>
    <property type="molecule type" value="Genomic_DNA"/>
</dbReference>
<evidence type="ECO:0000256" key="4">
    <source>
        <dbReference type="ARBA" id="ARBA00022825"/>
    </source>
</evidence>
<dbReference type="PATRIC" id="fig|82380.10.peg.1712"/>
<dbReference type="Proteomes" id="UP000033725">
    <property type="component" value="Unassembled WGS sequence"/>
</dbReference>
<dbReference type="PANTHER" id="PTHR43806:SF11">
    <property type="entry name" value="CEREVISIN-RELATED"/>
    <property type="match status" value="1"/>
</dbReference>
<evidence type="ECO:0000256" key="1">
    <source>
        <dbReference type="ARBA" id="ARBA00011073"/>
    </source>
</evidence>
<dbReference type="AlphaFoldDB" id="A0A0F0KPW6"/>
<gene>
    <name evidence="8" type="ORF">RN51_01703</name>
</gene>
<dbReference type="Gene3D" id="3.40.50.200">
    <property type="entry name" value="Peptidase S8/S53 domain"/>
    <property type="match status" value="1"/>
</dbReference>
<evidence type="ECO:0000313" key="8">
    <source>
        <dbReference type="EMBL" id="KJL22957.1"/>
    </source>
</evidence>
<keyword evidence="4 5" id="KW-0720">Serine protease</keyword>
<keyword evidence="3 5" id="KW-0378">Hydrolase</keyword>
<accession>A0A0F0KPW6</accession>
<evidence type="ECO:0000256" key="5">
    <source>
        <dbReference type="PROSITE-ProRule" id="PRU01240"/>
    </source>
</evidence>
<dbReference type="InterPro" id="IPR036852">
    <property type="entry name" value="Peptidase_S8/S53_dom_sf"/>
</dbReference>
<dbReference type="Pfam" id="PF00082">
    <property type="entry name" value="Peptidase_S8"/>
    <property type="match status" value="1"/>
</dbReference>
<dbReference type="InterPro" id="IPR000209">
    <property type="entry name" value="Peptidase_S8/S53_dom"/>
</dbReference>
<comment type="caution">
    <text evidence="8">The sequence shown here is derived from an EMBL/GenBank/DDBJ whole genome shotgun (WGS) entry which is preliminary data.</text>
</comment>
<feature type="domain" description="Peptidase S8/S53" evidence="7">
    <location>
        <begin position="269"/>
        <end position="573"/>
    </location>
</feature>
<dbReference type="SUPFAM" id="SSF52743">
    <property type="entry name" value="Subtilisin-like"/>
    <property type="match status" value="1"/>
</dbReference>
<protein>
    <submittedName>
        <fullName evidence="8">Subtilase family protein</fullName>
    </submittedName>
</protein>
<feature type="active site" description="Charge relay system" evidence="5">
    <location>
        <position position="277"/>
    </location>
</feature>
<dbReference type="PROSITE" id="PS51892">
    <property type="entry name" value="SUBTILASE"/>
    <property type="match status" value="1"/>
</dbReference>
<name>A0A0F0KPW6_9MICO</name>
<feature type="active site" description="Charge relay system" evidence="5">
    <location>
        <position position="540"/>
    </location>
</feature>
<dbReference type="InterPro" id="IPR050131">
    <property type="entry name" value="Peptidase_S8_subtilisin-like"/>
</dbReference>
<dbReference type="GO" id="GO:0006508">
    <property type="term" value="P:proteolysis"/>
    <property type="evidence" value="ECO:0007669"/>
    <property type="project" value="UniProtKB-KW"/>
</dbReference>
<evidence type="ECO:0000256" key="6">
    <source>
        <dbReference type="SAM" id="MobiDB-lite"/>
    </source>
</evidence>
<proteinExistence type="inferred from homology"/>
<reference evidence="8 9" key="1">
    <citation type="submission" date="2015-02" db="EMBL/GenBank/DDBJ databases">
        <title>Draft genome sequences of ten Microbacterium spp. with emphasis on heavy metal contaminated environments.</title>
        <authorList>
            <person name="Corretto E."/>
        </authorList>
    </citation>
    <scope>NUCLEOTIDE SEQUENCE [LARGE SCALE GENOMIC DNA]</scope>
    <source>
        <strain evidence="8 9">BEL163</strain>
    </source>
</reference>
<dbReference type="PANTHER" id="PTHR43806">
    <property type="entry name" value="PEPTIDASE S8"/>
    <property type="match status" value="1"/>
</dbReference>
<evidence type="ECO:0000259" key="7">
    <source>
        <dbReference type="Pfam" id="PF00082"/>
    </source>
</evidence>